<evidence type="ECO:0000313" key="2">
    <source>
        <dbReference type="EMBL" id="KDQ63459.1"/>
    </source>
</evidence>
<dbReference type="AlphaFoldDB" id="A0A067Q944"/>
<dbReference type="HOGENOM" id="CLU_1396512_0_0_1"/>
<name>A0A067Q944_9AGAM</name>
<gene>
    <name evidence="2" type="ORF">JAAARDRAFT_44320</name>
</gene>
<evidence type="ECO:0000256" key="1">
    <source>
        <dbReference type="SAM" id="MobiDB-lite"/>
    </source>
</evidence>
<dbReference type="InParanoid" id="A0A067Q944"/>
<dbReference type="EMBL" id="KL197710">
    <property type="protein sequence ID" value="KDQ63459.1"/>
    <property type="molecule type" value="Genomic_DNA"/>
</dbReference>
<reference evidence="3" key="1">
    <citation type="journal article" date="2014" name="Proc. Natl. Acad. Sci. U.S.A.">
        <title>Extensive sampling of basidiomycete genomes demonstrates inadequacy of the white-rot/brown-rot paradigm for wood decay fungi.</title>
        <authorList>
            <person name="Riley R."/>
            <person name="Salamov A.A."/>
            <person name="Brown D.W."/>
            <person name="Nagy L.G."/>
            <person name="Floudas D."/>
            <person name="Held B.W."/>
            <person name="Levasseur A."/>
            <person name="Lombard V."/>
            <person name="Morin E."/>
            <person name="Otillar R."/>
            <person name="Lindquist E.A."/>
            <person name="Sun H."/>
            <person name="LaButti K.M."/>
            <person name="Schmutz J."/>
            <person name="Jabbour D."/>
            <person name="Luo H."/>
            <person name="Baker S.E."/>
            <person name="Pisabarro A.G."/>
            <person name="Walton J.D."/>
            <person name="Blanchette R.A."/>
            <person name="Henrissat B."/>
            <person name="Martin F."/>
            <person name="Cullen D."/>
            <person name="Hibbett D.S."/>
            <person name="Grigoriev I.V."/>
        </authorList>
    </citation>
    <scope>NUCLEOTIDE SEQUENCE [LARGE SCALE GENOMIC DNA]</scope>
    <source>
        <strain evidence="3">MUCL 33604</strain>
    </source>
</reference>
<evidence type="ECO:0000313" key="3">
    <source>
        <dbReference type="Proteomes" id="UP000027265"/>
    </source>
</evidence>
<dbReference type="Proteomes" id="UP000027265">
    <property type="component" value="Unassembled WGS sequence"/>
</dbReference>
<keyword evidence="3" id="KW-1185">Reference proteome</keyword>
<feature type="region of interest" description="Disordered" evidence="1">
    <location>
        <begin position="47"/>
        <end position="104"/>
    </location>
</feature>
<proteinExistence type="predicted"/>
<protein>
    <submittedName>
        <fullName evidence="2">Uncharacterized protein</fullName>
    </submittedName>
</protein>
<feature type="compositionally biased region" description="Polar residues" evidence="1">
    <location>
        <begin position="56"/>
        <end position="69"/>
    </location>
</feature>
<accession>A0A067Q944</accession>
<sequence length="195" mass="22321">MPRNRTLVRSDSSIDKPEKYCHLEEWYPTKAAIDGDNDKIAEIERALDEEDDDYESSQQTAQMYSQTSEEPPRKRARTSVRRKLSDTSIVQEGRDIEQAPTNIEGPTTDAARLANQLWLVQKLIVDNHLLDVAGPGRRCFAKLAIATLYEWEDGQVDRIVNWMRSDGFSERARNWEKDDLLNEAKGAKILDGLLN</sequence>
<organism evidence="2 3">
    <name type="scientific">Jaapia argillacea MUCL 33604</name>
    <dbReference type="NCBI Taxonomy" id="933084"/>
    <lineage>
        <taxon>Eukaryota</taxon>
        <taxon>Fungi</taxon>
        <taxon>Dikarya</taxon>
        <taxon>Basidiomycota</taxon>
        <taxon>Agaricomycotina</taxon>
        <taxon>Agaricomycetes</taxon>
        <taxon>Agaricomycetidae</taxon>
        <taxon>Jaapiales</taxon>
        <taxon>Jaapiaceae</taxon>
        <taxon>Jaapia</taxon>
    </lineage>
</organism>